<protein>
    <submittedName>
        <fullName evidence="1">Uncharacterized protein</fullName>
    </submittedName>
</protein>
<keyword evidence="2" id="KW-1185">Reference proteome</keyword>
<dbReference type="AlphaFoldDB" id="A0A5B7DAP7"/>
<proteinExistence type="predicted"/>
<evidence type="ECO:0000313" key="2">
    <source>
        <dbReference type="Proteomes" id="UP000324222"/>
    </source>
</evidence>
<reference evidence="1 2" key="1">
    <citation type="submission" date="2019-05" db="EMBL/GenBank/DDBJ databases">
        <title>Another draft genome of Portunus trituberculatus and its Hox gene families provides insights of decapod evolution.</title>
        <authorList>
            <person name="Jeong J.-H."/>
            <person name="Song I."/>
            <person name="Kim S."/>
            <person name="Choi T."/>
            <person name="Kim D."/>
            <person name="Ryu S."/>
            <person name="Kim W."/>
        </authorList>
    </citation>
    <scope>NUCLEOTIDE SEQUENCE [LARGE SCALE GENOMIC DNA]</scope>
    <source>
        <tissue evidence="1">Muscle</tissue>
    </source>
</reference>
<comment type="caution">
    <text evidence="1">The sequence shown here is derived from an EMBL/GenBank/DDBJ whole genome shotgun (WGS) entry which is preliminary data.</text>
</comment>
<gene>
    <name evidence="1" type="ORF">E2C01_011280</name>
</gene>
<organism evidence="1 2">
    <name type="scientific">Portunus trituberculatus</name>
    <name type="common">Swimming crab</name>
    <name type="synonym">Neptunus trituberculatus</name>
    <dbReference type="NCBI Taxonomy" id="210409"/>
    <lineage>
        <taxon>Eukaryota</taxon>
        <taxon>Metazoa</taxon>
        <taxon>Ecdysozoa</taxon>
        <taxon>Arthropoda</taxon>
        <taxon>Crustacea</taxon>
        <taxon>Multicrustacea</taxon>
        <taxon>Malacostraca</taxon>
        <taxon>Eumalacostraca</taxon>
        <taxon>Eucarida</taxon>
        <taxon>Decapoda</taxon>
        <taxon>Pleocyemata</taxon>
        <taxon>Brachyura</taxon>
        <taxon>Eubrachyura</taxon>
        <taxon>Portunoidea</taxon>
        <taxon>Portunidae</taxon>
        <taxon>Portuninae</taxon>
        <taxon>Portunus</taxon>
    </lineage>
</organism>
<dbReference type="Proteomes" id="UP000324222">
    <property type="component" value="Unassembled WGS sequence"/>
</dbReference>
<name>A0A5B7DAP7_PORTR</name>
<sequence>MVVVHCAAHHHQQGVGARQHQPATKRLQRLRQGWMTSDKKSWLDPTPPPPPFHLMEALPLPVRLLHIIFFFVFRHTHTNNSSTSSQRSAFPPSAVHACAHLSYTTVNIQYTL</sequence>
<dbReference type="EMBL" id="VSRR010000675">
    <property type="protein sequence ID" value="MPC18400.1"/>
    <property type="molecule type" value="Genomic_DNA"/>
</dbReference>
<accession>A0A5B7DAP7</accession>
<evidence type="ECO:0000313" key="1">
    <source>
        <dbReference type="EMBL" id="MPC18400.1"/>
    </source>
</evidence>